<dbReference type="InterPro" id="IPR050426">
    <property type="entry name" value="Glycosyltransferase_28"/>
</dbReference>
<dbReference type="CDD" id="cd03784">
    <property type="entry name" value="GT1_Gtf-like"/>
    <property type="match status" value="1"/>
</dbReference>
<reference evidence="2 3" key="1">
    <citation type="submission" date="2016-06" db="EMBL/GenBank/DDBJ databases">
        <title>Complete genome sequences of Bordetella bronchialis and Bordetella flabilis.</title>
        <authorList>
            <person name="LiPuma J.J."/>
            <person name="Spilker T."/>
        </authorList>
    </citation>
    <scope>NUCLEOTIDE SEQUENCE [LARGE SCALE GENOMIC DNA]</scope>
    <source>
        <strain evidence="2 3">AU17976</strain>
    </source>
</reference>
<dbReference type="EMBL" id="CP016171">
    <property type="protein sequence ID" value="ANN72639.1"/>
    <property type="molecule type" value="Genomic_DNA"/>
</dbReference>
<dbReference type="Proteomes" id="UP000092213">
    <property type="component" value="Chromosome"/>
</dbReference>
<keyword evidence="2" id="KW-0808">Transferase</keyword>
<proteinExistence type="predicted"/>
<accession>A0A193G073</accession>
<evidence type="ECO:0000313" key="3">
    <source>
        <dbReference type="Proteomes" id="UP000092213"/>
    </source>
</evidence>
<dbReference type="InterPro" id="IPR002213">
    <property type="entry name" value="UDP_glucos_trans"/>
</dbReference>
<dbReference type="FunFam" id="3.40.50.2000:FF:000009">
    <property type="entry name" value="Sterol 3-beta-glucosyltransferase UGT80A2"/>
    <property type="match status" value="1"/>
</dbReference>
<evidence type="ECO:0000259" key="1">
    <source>
        <dbReference type="Pfam" id="PF06722"/>
    </source>
</evidence>
<dbReference type="Gene3D" id="3.40.50.2000">
    <property type="entry name" value="Glycogen Phosphorylase B"/>
    <property type="match status" value="2"/>
</dbReference>
<feature type="domain" description="Erythromycin biosynthesis protein CIII-like C-terminal" evidence="1">
    <location>
        <begin position="286"/>
        <end position="374"/>
    </location>
</feature>
<dbReference type="RefSeq" id="WP_066670362.1">
    <property type="nucleotide sequence ID" value="NZ_CP016171.1"/>
</dbReference>
<protein>
    <submittedName>
        <fullName evidence="2">Glycosyl transferase</fullName>
    </submittedName>
</protein>
<dbReference type="PANTHER" id="PTHR48050:SF13">
    <property type="entry name" value="STEROL 3-BETA-GLUCOSYLTRANSFERASE UGT80A2"/>
    <property type="match status" value="1"/>
</dbReference>
<evidence type="ECO:0000313" key="2">
    <source>
        <dbReference type="EMBL" id="ANN72639.1"/>
    </source>
</evidence>
<sequence>MKILVVTYGTEGDTRPLAALCRGLRDAGHEASLLADRSTLGSAAALGVPAQPLSGDMRAALEPGAVLSSAVARKAGFKRTAQALAWIANAHTRDWMREVKAASEGCDVLVFSGLAAFVGVSVAEYRGIKAIGAGFIPITPTKAFPSPFLPPGALPHWLNRLSHRFANAMLWRVFRDATNAARAEICGLPPRRAVWTEHPMLYGVSPSLVGRPADWPANALACGQWKMADPLWTPPAALQAFLDAGEPPMYIGFGSMAGFDPAEMASMLIAAAGGRRVLFYPGWSGIDASGLPGNFFVLGDTPHGWLFPRTSLVVHHGGAGTTHSAAAAGVPAVVVPFAADQFFWADRLWRLGVAARPLPGARLSSAGLARAIACADGADVKARAGALGRRMAREQGVADAVATIERWVATGDGEDPLGVQPARA</sequence>
<dbReference type="GO" id="GO:0017000">
    <property type="term" value="P:antibiotic biosynthetic process"/>
    <property type="evidence" value="ECO:0007669"/>
    <property type="project" value="UniProtKB-ARBA"/>
</dbReference>
<gene>
    <name evidence="2" type="ORF">BAU08_15915</name>
</gene>
<dbReference type="GO" id="GO:0016758">
    <property type="term" value="F:hexosyltransferase activity"/>
    <property type="evidence" value="ECO:0007669"/>
    <property type="project" value="UniProtKB-ARBA"/>
</dbReference>
<dbReference type="PANTHER" id="PTHR48050">
    <property type="entry name" value="STEROL 3-BETA-GLUCOSYLTRANSFERASE"/>
    <property type="match status" value="1"/>
</dbReference>
<dbReference type="STRING" id="463025.BAU08_15915"/>
<name>A0A193G073_9BORD</name>
<dbReference type="AlphaFoldDB" id="A0A193G073"/>
<dbReference type="InterPro" id="IPR010610">
    <property type="entry name" value="EryCIII-like_C"/>
</dbReference>
<dbReference type="SUPFAM" id="SSF53756">
    <property type="entry name" value="UDP-Glycosyltransferase/glycogen phosphorylase"/>
    <property type="match status" value="1"/>
</dbReference>
<dbReference type="Pfam" id="PF06722">
    <property type="entry name" value="EryCIII-like_C"/>
    <property type="match status" value="1"/>
</dbReference>
<dbReference type="GO" id="GO:0008194">
    <property type="term" value="F:UDP-glycosyltransferase activity"/>
    <property type="evidence" value="ECO:0007669"/>
    <property type="project" value="InterPro"/>
</dbReference>
<organism evidence="2 3">
    <name type="scientific">Bordetella bronchialis</name>
    <dbReference type="NCBI Taxonomy" id="463025"/>
    <lineage>
        <taxon>Bacteria</taxon>
        <taxon>Pseudomonadati</taxon>
        <taxon>Pseudomonadota</taxon>
        <taxon>Betaproteobacteria</taxon>
        <taxon>Burkholderiales</taxon>
        <taxon>Alcaligenaceae</taxon>
        <taxon>Bordetella</taxon>
    </lineage>
</organism>